<dbReference type="InterPro" id="IPR024079">
    <property type="entry name" value="MetalloPept_cat_dom_sf"/>
</dbReference>
<dbReference type="EMBL" id="KL197711">
    <property type="protein sequence ID" value="KDQ62041.1"/>
    <property type="molecule type" value="Genomic_DNA"/>
</dbReference>
<proteinExistence type="predicted"/>
<dbReference type="Pfam" id="PF09471">
    <property type="entry name" value="Peptidase_M64"/>
    <property type="match status" value="1"/>
</dbReference>
<feature type="chain" id="PRO_5001644032" description="IgA peptidase M64-domain-containing protein" evidence="1">
    <location>
        <begin position="20"/>
        <end position="633"/>
    </location>
</feature>
<dbReference type="Gene3D" id="3.40.390.10">
    <property type="entry name" value="Collagenase (Catalytic Domain)"/>
    <property type="match status" value="1"/>
</dbReference>
<evidence type="ECO:0008006" key="4">
    <source>
        <dbReference type="Google" id="ProtNLM"/>
    </source>
</evidence>
<evidence type="ECO:0000313" key="3">
    <source>
        <dbReference type="Proteomes" id="UP000027265"/>
    </source>
</evidence>
<sequence length="633" mass="70409">MFLWLTGFLLVFLLRQADALSGQRPYELVVYTSPHPSSRLRSCVSLYFRETQPHKGLPLDLGAYISHRLPSPLSPGGGYPRDPASQSEITKYLSFNKTLLWSKALDVCGHPSTWSQSIFLDENLVDDNIDLAKTQQVLTSPVPPSGSVIDRVPSLDIVPLILSGPSANRVDLVFFSDGYTLEERQKFMEDAQRLADDISSNHTFNTVKPLLNFWAAFTPSNESGIGTGGKPKDTPFGLYRDGTELRGVYYSKPDQARAACFSMGDKCNYPILMGNDPLYGGLGGEFTVITPSLANGALVLRHELGHSIIEVGEEYDGGFAYFGPNAAPDVSAPLPWQQWLTYPPAPNSSPRIERSVMPLQNYAWTLLNTSSPWSIEFDSSGLYSRYVVRFSLSGVPEKEALDVEFDGGNLGWTPRKDIGVDRWHYDIRLNEPLPEGIHEVKFALKDKALEGTAQLCSVEIMEFGDETQFNATSGYYGAFPTFSEKNETTIRPTNEDCLMRQVTTPNFCKACLEGLWLSLLSRVNLIDEIHAGCIKAPESSSSGAWRRTINLKLVPLAEYRDETVDAKESYHITWSRAGKVLDQYTNKTTILVDDEVGVTYSTSVRFATEEVRVDEHGYLQSAQDFTLVSKCDV</sequence>
<dbReference type="HOGENOM" id="CLU_030040_0_0_1"/>
<accession>A0A067QHG3</accession>
<organism evidence="2 3">
    <name type="scientific">Jaapia argillacea MUCL 33604</name>
    <dbReference type="NCBI Taxonomy" id="933084"/>
    <lineage>
        <taxon>Eukaryota</taxon>
        <taxon>Fungi</taxon>
        <taxon>Dikarya</taxon>
        <taxon>Basidiomycota</taxon>
        <taxon>Agaricomycotina</taxon>
        <taxon>Agaricomycetes</taxon>
        <taxon>Agaricomycetidae</taxon>
        <taxon>Jaapiales</taxon>
        <taxon>Jaapiaceae</taxon>
        <taxon>Jaapia</taxon>
    </lineage>
</organism>
<reference evidence="3" key="1">
    <citation type="journal article" date="2014" name="Proc. Natl. Acad. Sci. U.S.A.">
        <title>Extensive sampling of basidiomycete genomes demonstrates inadequacy of the white-rot/brown-rot paradigm for wood decay fungi.</title>
        <authorList>
            <person name="Riley R."/>
            <person name="Salamov A.A."/>
            <person name="Brown D.W."/>
            <person name="Nagy L.G."/>
            <person name="Floudas D."/>
            <person name="Held B.W."/>
            <person name="Levasseur A."/>
            <person name="Lombard V."/>
            <person name="Morin E."/>
            <person name="Otillar R."/>
            <person name="Lindquist E.A."/>
            <person name="Sun H."/>
            <person name="LaButti K.M."/>
            <person name="Schmutz J."/>
            <person name="Jabbour D."/>
            <person name="Luo H."/>
            <person name="Baker S.E."/>
            <person name="Pisabarro A.G."/>
            <person name="Walton J.D."/>
            <person name="Blanchette R.A."/>
            <person name="Henrissat B."/>
            <person name="Martin F."/>
            <person name="Cullen D."/>
            <person name="Hibbett D.S."/>
            <person name="Grigoriev I.V."/>
        </authorList>
    </citation>
    <scope>NUCLEOTIDE SEQUENCE [LARGE SCALE GENOMIC DNA]</scope>
    <source>
        <strain evidence="3">MUCL 33604</strain>
    </source>
</reference>
<keyword evidence="1" id="KW-0732">Signal</keyword>
<evidence type="ECO:0000256" key="1">
    <source>
        <dbReference type="SAM" id="SignalP"/>
    </source>
</evidence>
<feature type="signal peptide" evidence="1">
    <location>
        <begin position="1"/>
        <end position="19"/>
    </location>
</feature>
<dbReference type="AlphaFoldDB" id="A0A067QHG3"/>
<gene>
    <name evidence="2" type="ORF">JAAARDRAFT_29945</name>
</gene>
<name>A0A067QHG3_9AGAM</name>
<protein>
    <recommendedName>
        <fullName evidence="4">IgA peptidase M64-domain-containing protein</fullName>
    </recommendedName>
</protein>
<evidence type="ECO:0000313" key="2">
    <source>
        <dbReference type="EMBL" id="KDQ62041.1"/>
    </source>
</evidence>
<dbReference type="InParanoid" id="A0A067QHG3"/>
<dbReference type="Proteomes" id="UP000027265">
    <property type="component" value="Unassembled WGS sequence"/>
</dbReference>
<dbReference type="InterPro" id="IPR019026">
    <property type="entry name" value="Peptidase_M64_IgA"/>
</dbReference>
<dbReference type="GO" id="GO:0008237">
    <property type="term" value="F:metallopeptidase activity"/>
    <property type="evidence" value="ECO:0007669"/>
    <property type="project" value="InterPro"/>
</dbReference>
<dbReference type="OrthoDB" id="2961863at2759"/>
<keyword evidence="3" id="KW-1185">Reference proteome</keyword>